<dbReference type="InterPro" id="IPR032466">
    <property type="entry name" value="Metal_Hydrolase"/>
</dbReference>
<proteinExistence type="predicted"/>
<evidence type="ECO:0000313" key="3">
    <source>
        <dbReference type="Proteomes" id="UP000427769"/>
    </source>
</evidence>
<organism evidence="2 3">
    <name type="scientific">Desulfosarcina widdelii</name>
    <dbReference type="NCBI Taxonomy" id="947919"/>
    <lineage>
        <taxon>Bacteria</taxon>
        <taxon>Pseudomonadati</taxon>
        <taxon>Thermodesulfobacteriota</taxon>
        <taxon>Desulfobacteria</taxon>
        <taxon>Desulfobacterales</taxon>
        <taxon>Desulfosarcinaceae</taxon>
        <taxon>Desulfosarcina</taxon>
    </lineage>
</organism>
<dbReference type="InterPro" id="IPR006680">
    <property type="entry name" value="Amidohydro-rel"/>
</dbReference>
<evidence type="ECO:0000259" key="1">
    <source>
        <dbReference type="Pfam" id="PF04909"/>
    </source>
</evidence>
<dbReference type="Pfam" id="PF04909">
    <property type="entry name" value="Amidohydro_2"/>
    <property type="match status" value="1"/>
</dbReference>
<feature type="domain" description="Amidohydrolase-related" evidence="1">
    <location>
        <begin position="76"/>
        <end position="240"/>
    </location>
</feature>
<dbReference type="AlphaFoldDB" id="A0A5K7ZAT9"/>
<dbReference type="OrthoDB" id="5392275at2"/>
<dbReference type="Gene3D" id="3.20.20.140">
    <property type="entry name" value="Metal-dependent hydrolases"/>
    <property type="match status" value="1"/>
</dbReference>
<reference evidence="2 3" key="1">
    <citation type="submission" date="2019-11" db="EMBL/GenBank/DDBJ databases">
        <title>Comparative genomics of hydrocarbon-degrading Desulfosarcina strains.</title>
        <authorList>
            <person name="Watanabe M."/>
            <person name="Kojima H."/>
            <person name="Fukui M."/>
        </authorList>
    </citation>
    <scope>NUCLEOTIDE SEQUENCE [LARGE SCALE GENOMIC DNA]</scope>
    <source>
        <strain evidence="2 3">PP31</strain>
    </source>
</reference>
<dbReference type="EMBL" id="AP021875">
    <property type="protein sequence ID" value="BBO77845.1"/>
    <property type="molecule type" value="Genomic_DNA"/>
</dbReference>
<dbReference type="Proteomes" id="UP000427769">
    <property type="component" value="Chromosome"/>
</dbReference>
<dbReference type="RefSeq" id="WP_155306544.1">
    <property type="nucleotide sequence ID" value="NZ_AP021875.1"/>
</dbReference>
<dbReference type="GO" id="GO:0016787">
    <property type="term" value="F:hydrolase activity"/>
    <property type="evidence" value="ECO:0007669"/>
    <property type="project" value="InterPro"/>
</dbReference>
<name>A0A5K7ZAT9_9BACT</name>
<dbReference type="KEGG" id="dwd:DSCW_52620"/>
<evidence type="ECO:0000313" key="2">
    <source>
        <dbReference type="EMBL" id="BBO77845.1"/>
    </source>
</evidence>
<protein>
    <recommendedName>
        <fullName evidence="1">Amidohydrolase-related domain-containing protein</fullName>
    </recommendedName>
</protein>
<keyword evidence="3" id="KW-1185">Reference proteome</keyword>
<sequence>MMIYDAHIHFLFKCASSKLKCKFAYLNEIGVGGFDALIIPEYPAVLKTVRHMVPEIYHKEVDLEILHRQKDSIHILKKEKGTAIVPFLDARYIETDIERKFRMYHEQGFRGLKLLYVPEEDKVSKFGGMENAFGRSLAQSEKVTSMLVDCASYYGMPVLMHVDLRRYAEFTENLLKNHPRTSFNIAHFGFSRRKIAPLLDRYPNCYTDMASLVPYIKKQPSAYLDFVKHYRERILYGSDGLIGRPEIILKTSRFVIGWLNGMGISGKIFYENYMDYHKKNTEPYPVAARSPLKGKKSN</sequence>
<accession>A0A5K7ZAT9</accession>
<gene>
    <name evidence="2" type="ORF">DSCW_52620</name>
</gene>
<dbReference type="SUPFAM" id="SSF51556">
    <property type="entry name" value="Metallo-dependent hydrolases"/>
    <property type="match status" value="1"/>
</dbReference>